<gene>
    <name evidence="2" type="primary">tnpA</name>
    <name evidence="2" type="ORF">ENL07_02280</name>
</gene>
<evidence type="ECO:0000259" key="1">
    <source>
        <dbReference type="SMART" id="SM01321"/>
    </source>
</evidence>
<sequence length="118" mass="13644">DGEVDGELKAVCLDIEKRYQMNFLEIGSDKDHVHFLIQSVPTYSVTKIVTIIKSISAREVFRRCPQVKKQLWGGELWTDGYYASSVSKHGNEEVISKYVKERGSEYQKIYSNYQLSLF</sequence>
<proteinExistence type="predicted"/>
<dbReference type="GO" id="GO:0003677">
    <property type="term" value="F:DNA binding"/>
    <property type="evidence" value="ECO:0007669"/>
    <property type="project" value="InterPro"/>
</dbReference>
<accession>A0A7C5HB87</accession>
<comment type="caution">
    <text evidence="2">The sequence shown here is derived from an EMBL/GenBank/DDBJ whole genome shotgun (WGS) entry which is preliminary data.</text>
</comment>
<organism evidence="2">
    <name type="scientific">Chlorobaculum parvum</name>
    <dbReference type="NCBI Taxonomy" id="274539"/>
    <lineage>
        <taxon>Bacteria</taxon>
        <taxon>Pseudomonadati</taxon>
        <taxon>Chlorobiota</taxon>
        <taxon>Chlorobiia</taxon>
        <taxon>Chlorobiales</taxon>
        <taxon>Chlorobiaceae</taxon>
        <taxon>Chlorobaculum</taxon>
    </lineage>
</organism>
<dbReference type="Gene3D" id="3.30.70.1290">
    <property type="entry name" value="Transposase IS200-like"/>
    <property type="match status" value="1"/>
</dbReference>
<dbReference type="AlphaFoldDB" id="A0A7C5HB87"/>
<dbReference type="NCBIfam" id="NF033573">
    <property type="entry name" value="transpos_IS200"/>
    <property type="match status" value="1"/>
</dbReference>
<evidence type="ECO:0000313" key="2">
    <source>
        <dbReference type="EMBL" id="HHE31479.1"/>
    </source>
</evidence>
<dbReference type="SUPFAM" id="SSF143422">
    <property type="entry name" value="Transposase IS200-like"/>
    <property type="match status" value="1"/>
</dbReference>
<dbReference type="SMART" id="SM01321">
    <property type="entry name" value="Y1_Tnp"/>
    <property type="match status" value="1"/>
</dbReference>
<dbReference type="PANTHER" id="PTHR33360">
    <property type="entry name" value="TRANSPOSASE FOR INSERTION SEQUENCE ELEMENT IS200"/>
    <property type="match status" value="1"/>
</dbReference>
<dbReference type="InterPro" id="IPR036515">
    <property type="entry name" value="Transposase_17_sf"/>
</dbReference>
<feature type="non-terminal residue" evidence="2">
    <location>
        <position position="1"/>
    </location>
</feature>
<dbReference type="EMBL" id="DRSQ01000051">
    <property type="protein sequence ID" value="HHE31479.1"/>
    <property type="molecule type" value="Genomic_DNA"/>
</dbReference>
<dbReference type="InterPro" id="IPR002686">
    <property type="entry name" value="Transposase_17"/>
</dbReference>
<reference evidence="2" key="1">
    <citation type="journal article" date="2020" name="mSystems">
        <title>Genome- and Community-Level Interaction Insights into Carbon Utilization and Element Cycling Functions of Hydrothermarchaeota in Hydrothermal Sediment.</title>
        <authorList>
            <person name="Zhou Z."/>
            <person name="Liu Y."/>
            <person name="Xu W."/>
            <person name="Pan J."/>
            <person name="Luo Z.H."/>
            <person name="Li M."/>
        </authorList>
    </citation>
    <scope>NUCLEOTIDE SEQUENCE [LARGE SCALE GENOMIC DNA]</scope>
    <source>
        <strain evidence="2">HyVt-633</strain>
    </source>
</reference>
<dbReference type="Proteomes" id="UP000886058">
    <property type="component" value="Unassembled WGS sequence"/>
</dbReference>
<name>A0A7C5HB87_9CHLB</name>
<dbReference type="PANTHER" id="PTHR33360:SF2">
    <property type="entry name" value="TRANSPOSASE FOR INSERTION SEQUENCE ELEMENT IS200"/>
    <property type="match status" value="1"/>
</dbReference>
<protein>
    <submittedName>
        <fullName evidence="2">IS200/IS605 family transposase</fullName>
    </submittedName>
</protein>
<dbReference type="GO" id="GO:0004803">
    <property type="term" value="F:transposase activity"/>
    <property type="evidence" value="ECO:0007669"/>
    <property type="project" value="InterPro"/>
</dbReference>
<dbReference type="GO" id="GO:0006313">
    <property type="term" value="P:DNA transposition"/>
    <property type="evidence" value="ECO:0007669"/>
    <property type="project" value="InterPro"/>
</dbReference>
<dbReference type="Pfam" id="PF01797">
    <property type="entry name" value="Y1_Tnp"/>
    <property type="match status" value="1"/>
</dbReference>
<feature type="domain" description="Transposase IS200-like" evidence="1">
    <location>
        <begin position="1"/>
        <end position="102"/>
    </location>
</feature>